<dbReference type="InterPro" id="IPR001387">
    <property type="entry name" value="Cro/C1-type_HTH"/>
</dbReference>
<dbReference type="GO" id="GO:0003677">
    <property type="term" value="F:DNA binding"/>
    <property type="evidence" value="ECO:0007669"/>
    <property type="project" value="InterPro"/>
</dbReference>
<dbReference type="PROSITE" id="PS50943">
    <property type="entry name" value="HTH_CROC1"/>
    <property type="match status" value="1"/>
</dbReference>
<dbReference type="Pfam" id="PF19054">
    <property type="entry name" value="DUF5753"/>
    <property type="match status" value="1"/>
</dbReference>
<evidence type="ECO:0000313" key="3">
    <source>
        <dbReference type="Proteomes" id="UP000533598"/>
    </source>
</evidence>
<dbReference type="CDD" id="cd00093">
    <property type="entry name" value="HTH_XRE"/>
    <property type="match status" value="1"/>
</dbReference>
<dbReference type="InterPro" id="IPR043917">
    <property type="entry name" value="DUF5753"/>
</dbReference>
<name>A0A7W7C6Q5_9PSEU</name>
<dbReference type="EMBL" id="JACHMH010000001">
    <property type="protein sequence ID" value="MBB4675569.1"/>
    <property type="molecule type" value="Genomic_DNA"/>
</dbReference>
<comment type="caution">
    <text evidence="2">The sequence shown here is derived from an EMBL/GenBank/DDBJ whole genome shotgun (WGS) entry which is preliminary data.</text>
</comment>
<reference evidence="2 3" key="1">
    <citation type="submission" date="2020-08" db="EMBL/GenBank/DDBJ databases">
        <title>Sequencing the genomes of 1000 actinobacteria strains.</title>
        <authorList>
            <person name="Klenk H.-P."/>
        </authorList>
    </citation>
    <scope>NUCLEOTIDE SEQUENCE [LARGE SCALE GENOMIC DNA]</scope>
    <source>
        <strain evidence="2 3">DSM 44230</strain>
    </source>
</reference>
<organism evidence="2 3">
    <name type="scientific">Crossiella cryophila</name>
    <dbReference type="NCBI Taxonomy" id="43355"/>
    <lineage>
        <taxon>Bacteria</taxon>
        <taxon>Bacillati</taxon>
        <taxon>Actinomycetota</taxon>
        <taxon>Actinomycetes</taxon>
        <taxon>Pseudonocardiales</taxon>
        <taxon>Pseudonocardiaceae</taxon>
        <taxon>Crossiella</taxon>
    </lineage>
</organism>
<dbReference type="Gene3D" id="1.10.260.40">
    <property type="entry name" value="lambda repressor-like DNA-binding domains"/>
    <property type="match status" value="1"/>
</dbReference>
<evidence type="ECO:0000313" key="2">
    <source>
        <dbReference type="EMBL" id="MBB4675569.1"/>
    </source>
</evidence>
<proteinExistence type="predicted"/>
<dbReference type="Pfam" id="PF13560">
    <property type="entry name" value="HTH_31"/>
    <property type="match status" value="1"/>
</dbReference>
<dbReference type="SUPFAM" id="SSF47413">
    <property type="entry name" value="lambda repressor-like DNA-binding domains"/>
    <property type="match status" value="1"/>
</dbReference>
<dbReference type="InterPro" id="IPR010982">
    <property type="entry name" value="Lambda_DNA-bd_dom_sf"/>
</dbReference>
<dbReference type="RefSeq" id="WP_185001527.1">
    <property type="nucleotide sequence ID" value="NZ_BAAAUI010000040.1"/>
</dbReference>
<dbReference type="AlphaFoldDB" id="A0A7W7C6Q5"/>
<accession>A0A7W7C6Q5</accession>
<dbReference type="Proteomes" id="UP000533598">
    <property type="component" value="Unassembled WGS sequence"/>
</dbReference>
<evidence type="ECO:0000259" key="1">
    <source>
        <dbReference type="PROSITE" id="PS50943"/>
    </source>
</evidence>
<feature type="domain" description="HTH cro/C1-type" evidence="1">
    <location>
        <begin position="16"/>
        <end position="69"/>
    </location>
</feature>
<keyword evidence="3" id="KW-1185">Reference proteome</keyword>
<protein>
    <submittedName>
        <fullName evidence="2">Transcriptional regulator with XRE-family HTH domain</fullName>
    </submittedName>
</protein>
<dbReference type="SMART" id="SM00530">
    <property type="entry name" value="HTH_XRE"/>
    <property type="match status" value="1"/>
</dbReference>
<gene>
    <name evidence="2" type="ORF">HNR67_001687</name>
</gene>
<sequence>MAESPTVRRRHVGAELRRLRESAGVDRESAAELLDCSLSKITKIELGNVAVKRAELEKLLECYSAPAELSASLLVIAAEAKKRGWWSRYGKAVPDWFRTFVGLESAACEMRVYEAELITGVLQTEAYTRAVIAAVSPELAEEQVERLVRVRAERQARLLSGDPQRLNLIMSEAAVRRMVGGPAIMREQLAFLVAVQRRPNVTIQVLPFRSGAHAAIGFTFTMLRFPDEPAPTLVYLEDLTSAAYLDEAADLDVYKLTFDRLQALALGPAESVAVIERAVSEF</sequence>